<evidence type="ECO:0000256" key="2">
    <source>
        <dbReference type="ARBA" id="ARBA00012438"/>
    </source>
</evidence>
<dbReference type="InterPro" id="IPR003594">
    <property type="entry name" value="HATPase_dom"/>
</dbReference>
<evidence type="ECO:0000256" key="5">
    <source>
        <dbReference type="ARBA" id="ARBA00022741"/>
    </source>
</evidence>
<dbReference type="GO" id="GO:0005524">
    <property type="term" value="F:ATP binding"/>
    <property type="evidence" value="ECO:0007669"/>
    <property type="project" value="UniProtKB-KW"/>
</dbReference>
<comment type="caution">
    <text evidence="10">The sequence shown here is derived from an EMBL/GenBank/DDBJ whole genome shotgun (WGS) entry which is preliminary data.</text>
</comment>
<dbReference type="PROSITE" id="PS50109">
    <property type="entry name" value="HIS_KIN"/>
    <property type="match status" value="1"/>
</dbReference>
<evidence type="ECO:0000259" key="9">
    <source>
        <dbReference type="PROSITE" id="PS50109"/>
    </source>
</evidence>
<evidence type="ECO:0000256" key="3">
    <source>
        <dbReference type="ARBA" id="ARBA00022553"/>
    </source>
</evidence>
<feature type="domain" description="Histidine kinase" evidence="9">
    <location>
        <begin position="6"/>
        <end position="225"/>
    </location>
</feature>
<keyword evidence="4" id="KW-0808">Transferase</keyword>
<dbReference type="PANTHER" id="PTHR43547:SF2">
    <property type="entry name" value="HYBRID SIGNAL TRANSDUCTION HISTIDINE KINASE C"/>
    <property type="match status" value="1"/>
</dbReference>
<evidence type="ECO:0000256" key="1">
    <source>
        <dbReference type="ARBA" id="ARBA00000085"/>
    </source>
</evidence>
<dbReference type="CDD" id="cd00082">
    <property type="entry name" value="HisKA"/>
    <property type="match status" value="1"/>
</dbReference>
<dbReference type="InterPro" id="IPR036097">
    <property type="entry name" value="HisK_dim/P_sf"/>
</dbReference>
<dbReference type="GO" id="GO:0000155">
    <property type="term" value="F:phosphorelay sensor kinase activity"/>
    <property type="evidence" value="ECO:0007669"/>
    <property type="project" value="InterPro"/>
</dbReference>
<dbReference type="InterPro" id="IPR004358">
    <property type="entry name" value="Sig_transdc_His_kin-like_C"/>
</dbReference>
<dbReference type="InterPro" id="IPR003661">
    <property type="entry name" value="HisK_dim/P_dom"/>
</dbReference>
<dbReference type="PANTHER" id="PTHR43547">
    <property type="entry name" value="TWO-COMPONENT HISTIDINE KINASE"/>
    <property type="match status" value="1"/>
</dbReference>
<keyword evidence="7" id="KW-0067">ATP-binding</keyword>
<dbReference type="InterPro" id="IPR005467">
    <property type="entry name" value="His_kinase_dom"/>
</dbReference>
<evidence type="ECO:0000256" key="8">
    <source>
        <dbReference type="ARBA" id="ARBA00023012"/>
    </source>
</evidence>
<protein>
    <recommendedName>
        <fullName evidence="2">histidine kinase</fullName>
        <ecNumber evidence="2">2.7.13.3</ecNumber>
    </recommendedName>
</protein>
<sequence>MDFLANISHELRTPINLILSSLQVLNLKMDLLDEEIFNYFRRYLNIVEQNGRRLLKLVNNLIDTTRLESGCFSYNPKNKDIISYVENICLSVSEFVKSNNLSIIFDTDTEEKLIAFDPDNMERIILNLISNAIKFNKPGGEIEVSINCKDDIEISVKDSGIGIPEDKIDKIFERFEQVKNNSKQEGSGIGLNLVKSLVEMNKGSIKVKSDLGKGSKFTIILPNSLVKDSSKTSCENSDYISNENQISVEFSDICI</sequence>
<evidence type="ECO:0000256" key="7">
    <source>
        <dbReference type="ARBA" id="ARBA00022840"/>
    </source>
</evidence>
<dbReference type="Proteomes" id="UP000034407">
    <property type="component" value="Unassembled WGS sequence"/>
</dbReference>
<dbReference type="Gene3D" id="3.30.565.10">
    <property type="entry name" value="Histidine kinase-like ATPase, C-terminal domain"/>
    <property type="match status" value="1"/>
</dbReference>
<dbReference type="FunFam" id="3.30.565.10:FF:000037">
    <property type="entry name" value="Hybrid sensor histidine kinase/response regulator"/>
    <property type="match status" value="1"/>
</dbReference>
<dbReference type="SUPFAM" id="SSF47384">
    <property type="entry name" value="Homodimeric domain of signal transducing histidine kinase"/>
    <property type="match status" value="1"/>
</dbReference>
<name>A0A0M3DHA7_9FIRM</name>
<dbReference type="AlphaFoldDB" id="A0A0M3DHA7"/>
<dbReference type="InterPro" id="IPR036890">
    <property type="entry name" value="HATPase_C_sf"/>
</dbReference>
<dbReference type="SMART" id="SM00387">
    <property type="entry name" value="HATPase_c"/>
    <property type="match status" value="1"/>
</dbReference>
<reference evidence="10 11" key="1">
    <citation type="submission" date="2015-04" db="EMBL/GenBank/DDBJ databases">
        <title>Microcin producing Clostridium sp. JC272T.</title>
        <authorList>
            <person name="Jyothsna T."/>
            <person name="Sasikala C."/>
            <person name="Ramana C."/>
        </authorList>
    </citation>
    <scope>NUCLEOTIDE SEQUENCE [LARGE SCALE GENOMIC DNA]</scope>
    <source>
        <strain evidence="10 11">JC272</strain>
    </source>
</reference>
<dbReference type="SUPFAM" id="SSF55874">
    <property type="entry name" value="ATPase domain of HSP90 chaperone/DNA topoisomerase II/histidine kinase"/>
    <property type="match status" value="1"/>
</dbReference>
<keyword evidence="5" id="KW-0547">Nucleotide-binding</keyword>
<dbReference type="Gene3D" id="1.10.287.130">
    <property type="match status" value="1"/>
</dbReference>
<accession>A0A0M3DHA7</accession>
<keyword evidence="8" id="KW-0902">Two-component regulatory system</keyword>
<evidence type="ECO:0000256" key="4">
    <source>
        <dbReference type="ARBA" id="ARBA00022679"/>
    </source>
</evidence>
<proteinExistence type="predicted"/>
<gene>
    <name evidence="10" type="ORF">VN21_08370</name>
</gene>
<dbReference type="PRINTS" id="PR00344">
    <property type="entry name" value="BCTRLSENSOR"/>
</dbReference>
<dbReference type="Pfam" id="PF00512">
    <property type="entry name" value="HisKA"/>
    <property type="match status" value="1"/>
</dbReference>
<dbReference type="CDD" id="cd00075">
    <property type="entry name" value="HATPase"/>
    <property type="match status" value="1"/>
</dbReference>
<evidence type="ECO:0000313" key="10">
    <source>
        <dbReference type="EMBL" id="KKY01511.1"/>
    </source>
</evidence>
<evidence type="ECO:0000313" key="11">
    <source>
        <dbReference type="Proteomes" id="UP000034407"/>
    </source>
</evidence>
<organism evidence="10 11">
    <name type="scientific">Paraclostridium benzoelyticum</name>
    <dbReference type="NCBI Taxonomy" id="1629550"/>
    <lineage>
        <taxon>Bacteria</taxon>
        <taxon>Bacillati</taxon>
        <taxon>Bacillota</taxon>
        <taxon>Clostridia</taxon>
        <taxon>Peptostreptococcales</taxon>
        <taxon>Peptostreptococcaceae</taxon>
        <taxon>Paraclostridium</taxon>
    </lineage>
</organism>
<dbReference type="SMART" id="SM00388">
    <property type="entry name" value="HisKA"/>
    <property type="match status" value="1"/>
</dbReference>
<dbReference type="EMBL" id="LBBT01000181">
    <property type="protein sequence ID" value="KKY01511.1"/>
    <property type="molecule type" value="Genomic_DNA"/>
</dbReference>
<dbReference type="Pfam" id="PF02518">
    <property type="entry name" value="HATPase_c"/>
    <property type="match status" value="1"/>
</dbReference>
<dbReference type="PATRIC" id="fig|1629550.3.peg.1115"/>
<keyword evidence="3" id="KW-0597">Phosphoprotein</keyword>
<dbReference type="EC" id="2.7.13.3" evidence="2"/>
<keyword evidence="11" id="KW-1185">Reference proteome</keyword>
<keyword evidence="6" id="KW-0418">Kinase</keyword>
<evidence type="ECO:0000256" key="6">
    <source>
        <dbReference type="ARBA" id="ARBA00022777"/>
    </source>
</evidence>
<comment type="catalytic activity">
    <reaction evidence="1">
        <text>ATP + protein L-histidine = ADP + protein N-phospho-L-histidine.</text>
        <dbReference type="EC" id="2.7.13.3"/>
    </reaction>
</comment>